<keyword evidence="5" id="KW-1185">Reference proteome</keyword>
<dbReference type="GO" id="GO:0017001">
    <property type="term" value="P:antibiotic catabolic process"/>
    <property type="evidence" value="ECO:0007669"/>
    <property type="project" value="UniProtKB-ARBA"/>
</dbReference>
<feature type="domain" description="Metallo-beta-lactamase" evidence="3">
    <location>
        <begin position="49"/>
        <end position="218"/>
    </location>
</feature>
<dbReference type="CDD" id="cd16276">
    <property type="entry name" value="metallo-hydrolase-like_MBL-fold"/>
    <property type="match status" value="1"/>
</dbReference>
<dbReference type="InterPro" id="IPR001279">
    <property type="entry name" value="Metallo-B-lactamas"/>
</dbReference>
<dbReference type="AlphaFoldDB" id="A0A4U5JW46"/>
<dbReference type="InterPro" id="IPR050855">
    <property type="entry name" value="NDM-1-like"/>
</dbReference>
<evidence type="ECO:0000256" key="2">
    <source>
        <dbReference type="SAM" id="SignalP"/>
    </source>
</evidence>
<evidence type="ECO:0000256" key="1">
    <source>
        <dbReference type="ARBA" id="ARBA00005250"/>
    </source>
</evidence>
<comment type="caution">
    <text evidence="4">The sequence shown here is derived from an EMBL/GenBank/DDBJ whole genome shotgun (WGS) entry which is preliminary data.</text>
</comment>
<proteinExistence type="inferred from homology"/>
<sequence>MSFTSLGRLLAAAAVGLCLAVFGSAAEAKPAYQTTEVAPGLYSFGAGMAFNAFMITDGGVIVMDSFDADFAKASLEAIRKLTDKPIKYLVYSHNHYDHISGGAVFKAEGATVLSHQATADWLKSHPSPDVVMPDRTWSGAKSELKLGGKEIDLLYFGANHGEGMTVFRFPKEHAIYTVDLVVPKRVAFTYMPDFSPREWERTLAEMERLDFDKVMYAHNAPFGPRSSVADQLKYLQDLRAAILAELKKGTPFMKVPDTVKLPQYETWDGYEEWLPMNAWRVLLEIAMGV</sequence>
<dbReference type="PANTHER" id="PTHR42951:SF4">
    <property type="entry name" value="ACYL-COENZYME A THIOESTERASE MBLAC2"/>
    <property type="match status" value="1"/>
</dbReference>
<evidence type="ECO:0000259" key="3">
    <source>
        <dbReference type="SMART" id="SM00849"/>
    </source>
</evidence>
<feature type="signal peptide" evidence="2">
    <location>
        <begin position="1"/>
        <end position="28"/>
    </location>
</feature>
<dbReference type="RefSeq" id="WP_137267110.1">
    <property type="nucleotide sequence ID" value="NZ_SZUA01000002.1"/>
</dbReference>
<organism evidence="4 5">
    <name type="scientific">Luteimonas gilva</name>
    <dbReference type="NCBI Taxonomy" id="2572684"/>
    <lineage>
        <taxon>Bacteria</taxon>
        <taxon>Pseudomonadati</taxon>
        <taxon>Pseudomonadota</taxon>
        <taxon>Gammaproteobacteria</taxon>
        <taxon>Lysobacterales</taxon>
        <taxon>Lysobacteraceae</taxon>
        <taxon>Luteimonas</taxon>
    </lineage>
</organism>
<dbReference type="InterPro" id="IPR036866">
    <property type="entry name" value="RibonucZ/Hydroxyglut_hydro"/>
</dbReference>
<dbReference type="EMBL" id="SZUA01000002">
    <property type="protein sequence ID" value="TKR30679.1"/>
    <property type="molecule type" value="Genomic_DNA"/>
</dbReference>
<dbReference type="SMART" id="SM00849">
    <property type="entry name" value="Lactamase_B"/>
    <property type="match status" value="1"/>
</dbReference>
<dbReference type="GO" id="GO:0016787">
    <property type="term" value="F:hydrolase activity"/>
    <property type="evidence" value="ECO:0007669"/>
    <property type="project" value="UniProtKB-KW"/>
</dbReference>
<dbReference type="Proteomes" id="UP000308707">
    <property type="component" value="Unassembled WGS sequence"/>
</dbReference>
<dbReference type="Pfam" id="PF00753">
    <property type="entry name" value="Lactamase_B"/>
    <property type="match status" value="1"/>
</dbReference>
<keyword evidence="4" id="KW-0378">Hydrolase</keyword>
<dbReference type="PANTHER" id="PTHR42951">
    <property type="entry name" value="METALLO-BETA-LACTAMASE DOMAIN-CONTAINING"/>
    <property type="match status" value="1"/>
</dbReference>
<reference evidence="4 5" key="1">
    <citation type="submission" date="2019-04" db="EMBL/GenBank/DDBJ databases">
        <title>Reference strain of H23.</title>
        <authorList>
            <person name="Luo X."/>
        </authorList>
    </citation>
    <scope>NUCLEOTIDE SEQUENCE [LARGE SCALE GENOMIC DNA]</scope>
    <source>
        <strain evidence="4 5">H23</strain>
    </source>
</reference>
<keyword evidence="2" id="KW-0732">Signal</keyword>
<dbReference type="OrthoDB" id="9815874at2"/>
<dbReference type="Gene3D" id="3.60.15.10">
    <property type="entry name" value="Ribonuclease Z/Hydroxyacylglutathione hydrolase-like"/>
    <property type="match status" value="1"/>
</dbReference>
<feature type="chain" id="PRO_5020221767" evidence="2">
    <location>
        <begin position="29"/>
        <end position="289"/>
    </location>
</feature>
<gene>
    <name evidence="4" type="ORF">FCE95_11265</name>
</gene>
<evidence type="ECO:0000313" key="5">
    <source>
        <dbReference type="Proteomes" id="UP000308707"/>
    </source>
</evidence>
<accession>A0A4U5JW46</accession>
<dbReference type="SUPFAM" id="SSF56281">
    <property type="entry name" value="Metallo-hydrolase/oxidoreductase"/>
    <property type="match status" value="1"/>
</dbReference>
<name>A0A4U5JW46_9GAMM</name>
<evidence type="ECO:0000313" key="4">
    <source>
        <dbReference type="EMBL" id="TKR30679.1"/>
    </source>
</evidence>
<protein>
    <submittedName>
        <fullName evidence="4">MBL fold metallo-hydrolase</fullName>
    </submittedName>
</protein>
<comment type="similarity">
    <text evidence="1">Belongs to the metallo-beta-lactamase superfamily. Class-B beta-lactamase family.</text>
</comment>